<protein>
    <recommendedName>
        <fullName evidence="7">CCHC-type domain-containing protein</fullName>
    </recommendedName>
</protein>
<name>A0AA47MTT4_MERPO</name>
<dbReference type="Proteomes" id="UP001174136">
    <property type="component" value="Unassembled WGS sequence"/>
</dbReference>
<dbReference type="GO" id="GO:0004190">
    <property type="term" value="F:aspartic-type endopeptidase activity"/>
    <property type="evidence" value="ECO:0007669"/>
    <property type="project" value="InterPro"/>
</dbReference>
<dbReference type="Gene3D" id="2.40.70.10">
    <property type="entry name" value="Acid Proteases"/>
    <property type="match status" value="1"/>
</dbReference>
<evidence type="ECO:0000256" key="2">
    <source>
        <dbReference type="PROSITE-ProRule" id="PRU00047"/>
    </source>
</evidence>
<keyword evidence="2" id="KW-0479">Metal-binding</keyword>
<evidence type="ECO:0000259" key="3">
    <source>
        <dbReference type="PROSITE" id="PS50158"/>
    </source>
</evidence>
<accession>A0AA47MTT4</accession>
<dbReference type="GO" id="GO:0006508">
    <property type="term" value="P:proteolysis"/>
    <property type="evidence" value="ECO:0007669"/>
    <property type="project" value="InterPro"/>
</dbReference>
<reference evidence="5" key="1">
    <citation type="journal article" date="2023" name="Front. Mar. Sci.">
        <title>A new Merluccius polli reference genome to investigate the effects of global change in West African waters.</title>
        <authorList>
            <person name="Mateo J.L."/>
            <person name="Blanco-Fernandez C."/>
            <person name="Garcia-Vazquez E."/>
            <person name="Machado-Schiaffino G."/>
        </authorList>
    </citation>
    <scope>NUCLEOTIDE SEQUENCE</scope>
    <source>
        <strain evidence="5">C29</strain>
        <tissue evidence="5">Fin</tissue>
    </source>
</reference>
<feature type="domain" description="Peptidase A2" evidence="4">
    <location>
        <begin position="87"/>
        <end position="129"/>
    </location>
</feature>
<dbReference type="InterPro" id="IPR021109">
    <property type="entry name" value="Peptidase_aspartic_dom_sf"/>
</dbReference>
<dbReference type="PROSITE" id="PS50158">
    <property type="entry name" value="ZF_CCHC"/>
    <property type="match status" value="1"/>
</dbReference>
<gene>
    <name evidence="5" type="ORF">N1851_014112</name>
</gene>
<keyword evidence="1" id="KW-0378">Hydrolase</keyword>
<comment type="caution">
    <text evidence="5">The sequence shown here is derived from an EMBL/GenBank/DDBJ whole genome shotgun (WGS) entry which is preliminary data.</text>
</comment>
<keyword evidence="6" id="KW-1185">Reference proteome</keyword>
<proteinExistence type="predicted"/>
<evidence type="ECO:0000313" key="5">
    <source>
        <dbReference type="EMBL" id="KAK0146573.1"/>
    </source>
</evidence>
<evidence type="ECO:0008006" key="7">
    <source>
        <dbReference type="Google" id="ProtNLM"/>
    </source>
</evidence>
<dbReference type="AlphaFoldDB" id="A0AA47MTT4"/>
<evidence type="ECO:0000256" key="1">
    <source>
        <dbReference type="ARBA" id="ARBA00022801"/>
    </source>
</evidence>
<organism evidence="5 6">
    <name type="scientific">Merluccius polli</name>
    <name type="common">Benguela hake</name>
    <name type="synonym">Merluccius cadenati</name>
    <dbReference type="NCBI Taxonomy" id="89951"/>
    <lineage>
        <taxon>Eukaryota</taxon>
        <taxon>Metazoa</taxon>
        <taxon>Chordata</taxon>
        <taxon>Craniata</taxon>
        <taxon>Vertebrata</taxon>
        <taxon>Euteleostomi</taxon>
        <taxon>Actinopterygii</taxon>
        <taxon>Neopterygii</taxon>
        <taxon>Teleostei</taxon>
        <taxon>Neoteleostei</taxon>
        <taxon>Acanthomorphata</taxon>
        <taxon>Zeiogadaria</taxon>
        <taxon>Gadariae</taxon>
        <taxon>Gadiformes</taxon>
        <taxon>Gadoidei</taxon>
        <taxon>Merlucciidae</taxon>
        <taxon>Merluccius</taxon>
    </lineage>
</organism>
<keyword evidence="2" id="KW-0862">Zinc</keyword>
<sequence length="129" mass="14178">MHYANNCTFIEAVCHNCNKKGHLAKKCIGAKSKKQGRGTHSSGIVSHLAQCLQSTEQEEECSYSLQQVAEPRTEPIYTLVEVNRKAVKTEVDTGASASVISEQTYKEMWDGKQAPALTPAGLRLRTLGR</sequence>
<keyword evidence="2" id="KW-0863">Zinc-finger</keyword>
<dbReference type="GO" id="GO:0003676">
    <property type="term" value="F:nucleic acid binding"/>
    <property type="evidence" value="ECO:0007669"/>
    <property type="project" value="InterPro"/>
</dbReference>
<evidence type="ECO:0000259" key="4">
    <source>
        <dbReference type="PROSITE" id="PS50175"/>
    </source>
</evidence>
<dbReference type="EMBL" id="JAOPHQ010002566">
    <property type="protein sequence ID" value="KAK0146573.1"/>
    <property type="molecule type" value="Genomic_DNA"/>
</dbReference>
<dbReference type="InterPro" id="IPR001878">
    <property type="entry name" value="Znf_CCHC"/>
</dbReference>
<dbReference type="GO" id="GO:0008270">
    <property type="term" value="F:zinc ion binding"/>
    <property type="evidence" value="ECO:0007669"/>
    <property type="project" value="UniProtKB-KW"/>
</dbReference>
<evidence type="ECO:0000313" key="6">
    <source>
        <dbReference type="Proteomes" id="UP001174136"/>
    </source>
</evidence>
<dbReference type="SUPFAM" id="SSF50630">
    <property type="entry name" value="Acid proteases"/>
    <property type="match status" value="1"/>
</dbReference>
<dbReference type="InterPro" id="IPR001995">
    <property type="entry name" value="Peptidase_A2_cat"/>
</dbReference>
<feature type="domain" description="CCHC-type" evidence="3">
    <location>
        <begin position="14"/>
        <end position="27"/>
    </location>
</feature>
<dbReference type="Pfam" id="PF00098">
    <property type="entry name" value="zf-CCHC"/>
    <property type="match status" value="1"/>
</dbReference>
<dbReference type="PROSITE" id="PS50175">
    <property type="entry name" value="ASP_PROT_RETROV"/>
    <property type="match status" value="1"/>
</dbReference>